<organism evidence="2">
    <name type="scientific">freshwater metagenome</name>
    <dbReference type="NCBI Taxonomy" id="449393"/>
    <lineage>
        <taxon>unclassified sequences</taxon>
        <taxon>metagenomes</taxon>
        <taxon>ecological metagenomes</taxon>
    </lineage>
</organism>
<dbReference type="EMBL" id="CAFBOZ010000008">
    <property type="protein sequence ID" value="CAB4992065.1"/>
    <property type="molecule type" value="Genomic_DNA"/>
</dbReference>
<dbReference type="AlphaFoldDB" id="A0A6J7NIB1"/>
<protein>
    <submittedName>
        <fullName evidence="2">Unannotated protein</fullName>
    </submittedName>
</protein>
<dbReference type="EMBL" id="CAFBNF010000388">
    <property type="protein sequence ID" value="CAB4964942.1"/>
    <property type="molecule type" value="Genomic_DNA"/>
</dbReference>
<name>A0A6J7NIB1_9ZZZZ</name>
<proteinExistence type="predicted"/>
<accession>A0A6J7NIB1</accession>
<reference evidence="2" key="1">
    <citation type="submission" date="2020-05" db="EMBL/GenBank/DDBJ databases">
        <authorList>
            <person name="Chiriac C."/>
            <person name="Salcher M."/>
            <person name="Ghai R."/>
            <person name="Kavagutti S V."/>
        </authorList>
    </citation>
    <scope>NUCLEOTIDE SEQUENCE</scope>
</reference>
<gene>
    <name evidence="1" type="ORF">UFOPK3773_02323</name>
    <name evidence="2" type="ORF">UFOPK3992_00105</name>
</gene>
<evidence type="ECO:0000313" key="1">
    <source>
        <dbReference type="EMBL" id="CAB4964942.1"/>
    </source>
</evidence>
<sequence length="96" mass="10586">MTPAYSGTVATDIPALKAQWNDVLYDLEAHNRTAWLALFDGRLASLDDGVLTLDFSDAMKFFGAHEFERASRPDFLDALAGSVERVTGERLRVIAP</sequence>
<evidence type="ECO:0000313" key="2">
    <source>
        <dbReference type="EMBL" id="CAB4992065.1"/>
    </source>
</evidence>